<dbReference type="Pfam" id="PF03798">
    <property type="entry name" value="TRAM_LAG1_CLN8"/>
    <property type="match status" value="1"/>
</dbReference>
<keyword evidence="4 5" id="KW-0472">Membrane</keyword>
<name>A0A8C6V419_NAJNA</name>
<comment type="subcellular location">
    <subcellularLocation>
        <location evidence="1">Membrane</location>
        <topology evidence="1">Multi-pass membrane protein</topology>
    </subcellularLocation>
</comment>
<reference evidence="8" key="1">
    <citation type="submission" date="2025-08" db="UniProtKB">
        <authorList>
            <consortium name="Ensembl"/>
        </authorList>
    </citation>
    <scope>IDENTIFICATION</scope>
</reference>
<dbReference type="OrthoDB" id="10266980at2759"/>
<dbReference type="Ensembl" id="ENSNNAT00000000684.1">
    <property type="protein sequence ID" value="ENSNNAP00000000644.1"/>
    <property type="gene ID" value="ENSNNAG00000000461.1"/>
</dbReference>
<evidence type="ECO:0000313" key="9">
    <source>
        <dbReference type="Proteomes" id="UP000694559"/>
    </source>
</evidence>
<dbReference type="GO" id="GO:0055088">
    <property type="term" value="P:lipid homeostasis"/>
    <property type="evidence" value="ECO:0007669"/>
    <property type="project" value="TreeGrafter"/>
</dbReference>
<feature type="transmembrane region" description="Helical" evidence="6">
    <location>
        <begin position="121"/>
        <end position="140"/>
    </location>
</feature>
<gene>
    <name evidence="8" type="primary">TLCD3A</name>
</gene>
<feature type="transmembrane region" description="Helical" evidence="6">
    <location>
        <begin position="185"/>
        <end position="207"/>
    </location>
</feature>
<evidence type="ECO:0000259" key="7">
    <source>
        <dbReference type="PROSITE" id="PS50922"/>
    </source>
</evidence>
<dbReference type="GO" id="GO:0005886">
    <property type="term" value="C:plasma membrane"/>
    <property type="evidence" value="ECO:0007669"/>
    <property type="project" value="Ensembl"/>
</dbReference>
<keyword evidence="9" id="KW-1185">Reference proteome</keyword>
<keyword evidence="3 6" id="KW-1133">Transmembrane helix</keyword>
<dbReference type="Proteomes" id="UP000694559">
    <property type="component" value="Unplaced"/>
</dbReference>
<feature type="transmembrane region" description="Helical" evidence="6">
    <location>
        <begin position="227"/>
        <end position="245"/>
    </location>
</feature>
<dbReference type="GO" id="GO:0005783">
    <property type="term" value="C:endoplasmic reticulum"/>
    <property type="evidence" value="ECO:0007669"/>
    <property type="project" value="TreeGrafter"/>
</dbReference>
<dbReference type="PROSITE" id="PS50922">
    <property type="entry name" value="TLC"/>
    <property type="match status" value="1"/>
</dbReference>
<evidence type="ECO:0000256" key="6">
    <source>
        <dbReference type="SAM" id="Phobius"/>
    </source>
</evidence>
<keyword evidence="2 5" id="KW-0812">Transmembrane</keyword>
<sequence>MLKEISFWVQFQVGKKTLETWRLWVPTSYTDFNFSVSFRIVSSIQATMATLSGLVVIFSCRDVVHDRHWIAREYIWVVVSYMTYDIYVMYLCHWHKTQDKGPADQKYSWGRLRSFLQKERLMVTHHLFILLVLTPVAVVRPPPEGLDLLICGPAHVSPLTFSIFSSFGAVLQLKMQDSLLHKINGILILVTFFLCRILLFPYMYWAYGRQMNMPIYEVPFRIPLHCNVANALLIAPQIYWFTLICRKAVRLYSSSPAPDRTR</sequence>
<dbReference type="PANTHER" id="PTHR13439">
    <property type="entry name" value="CT120 PROTEIN"/>
    <property type="match status" value="1"/>
</dbReference>
<evidence type="ECO:0000256" key="2">
    <source>
        <dbReference type="ARBA" id="ARBA00022692"/>
    </source>
</evidence>
<dbReference type="AlphaFoldDB" id="A0A8C6V419"/>
<accession>A0A8C6V419</accession>
<dbReference type="GeneTree" id="ENSGT01010000222313"/>
<dbReference type="PANTHER" id="PTHR13439:SF20">
    <property type="entry name" value="TLC DOMAIN-CONTAINING PROTEIN 3A"/>
    <property type="match status" value="1"/>
</dbReference>
<organism evidence="8 9">
    <name type="scientific">Naja naja</name>
    <name type="common">Indian cobra</name>
    <dbReference type="NCBI Taxonomy" id="35670"/>
    <lineage>
        <taxon>Eukaryota</taxon>
        <taxon>Metazoa</taxon>
        <taxon>Chordata</taxon>
        <taxon>Craniata</taxon>
        <taxon>Vertebrata</taxon>
        <taxon>Euteleostomi</taxon>
        <taxon>Lepidosauria</taxon>
        <taxon>Squamata</taxon>
        <taxon>Bifurcata</taxon>
        <taxon>Unidentata</taxon>
        <taxon>Episquamata</taxon>
        <taxon>Toxicofera</taxon>
        <taxon>Serpentes</taxon>
        <taxon>Colubroidea</taxon>
        <taxon>Elapidae</taxon>
        <taxon>Elapinae</taxon>
        <taxon>Naja</taxon>
    </lineage>
</organism>
<feature type="transmembrane region" description="Helical" evidence="6">
    <location>
        <begin position="36"/>
        <end position="58"/>
    </location>
</feature>
<feature type="transmembrane region" description="Helical" evidence="6">
    <location>
        <begin position="152"/>
        <end position="173"/>
    </location>
</feature>
<evidence type="ECO:0000313" key="8">
    <source>
        <dbReference type="Ensembl" id="ENSNNAP00000000644.1"/>
    </source>
</evidence>
<protein>
    <submittedName>
        <fullName evidence="8">TLC domain containing 3A</fullName>
    </submittedName>
</protein>
<evidence type="ECO:0000256" key="5">
    <source>
        <dbReference type="PROSITE-ProRule" id="PRU00205"/>
    </source>
</evidence>
<evidence type="ECO:0000256" key="1">
    <source>
        <dbReference type="ARBA" id="ARBA00004141"/>
    </source>
</evidence>
<proteinExistence type="predicted"/>
<dbReference type="OMA" id="IYDRHWL"/>
<reference evidence="8" key="2">
    <citation type="submission" date="2025-09" db="UniProtKB">
        <authorList>
            <consortium name="Ensembl"/>
        </authorList>
    </citation>
    <scope>IDENTIFICATION</scope>
</reference>
<dbReference type="InterPro" id="IPR006634">
    <property type="entry name" value="TLC-dom"/>
</dbReference>
<dbReference type="InterPro" id="IPR050846">
    <property type="entry name" value="TLCD"/>
</dbReference>
<evidence type="ECO:0000256" key="4">
    <source>
        <dbReference type="ARBA" id="ARBA00023136"/>
    </source>
</evidence>
<evidence type="ECO:0000256" key="3">
    <source>
        <dbReference type="ARBA" id="ARBA00022989"/>
    </source>
</evidence>
<feature type="domain" description="TLC" evidence="7">
    <location>
        <begin position="31"/>
        <end position="253"/>
    </location>
</feature>
<dbReference type="SMART" id="SM00724">
    <property type="entry name" value="TLC"/>
    <property type="match status" value="1"/>
</dbReference>